<evidence type="ECO:0000256" key="4">
    <source>
        <dbReference type="ARBA" id="ARBA00022989"/>
    </source>
</evidence>
<dbReference type="PANTHER" id="PTHR30213">
    <property type="entry name" value="INNER MEMBRANE PROTEIN YHJD"/>
    <property type="match status" value="1"/>
</dbReference>
<dbReference type="NCBIfam" id="TIGR00765">
    <property type="entry name" value="yihY_not_rbn"/>
    <property type="match status" value="1"/>
</dbReference>
<dbReference type="RefSeq" id="WP_002641132.1">
    <property type="nucleotide sequence ID" value="NZ_CP019448.1"/>
</dbReference>
<dbReference type="InterPro" id="IPR017039">
    <property type="entry name" value="Virul_fac_BrkB"/>
</dbReference>
<dbReference type="Pfam" id="PF03631">
    <property type="entry name" value="Virul_fac_BrkB"/>
    <property type="match status" value="1"/>
</dbReference>
<name>V9H9K0_9NEIS</name>
<keyword evidence="3 6" id="KW-0812">Transmembrane</keyword>
<comment type="caution">
    <text evidence="7">The sequence shown here is derived from an EMBL/GenBank/DDBJ whole genome shotgun (WGS) entry which is preliminary data.</text>
</comment>
<dbReference type="GO" id="GO:0005886">
    <property type="term" value="C:plasma membrane"/>
    <property type="evidence" value="ECO:0007669"/>
    <property type="project" value="UniProtKB-SubCell"/>
</dbReference>
<gene>
    <name evidence="7" type="ORF">HMPREF9021_00211</name>
</gene>
<evidence type="ECO:0000256" key="1">
    <source>
        <dbReference type="ARBA" id="ARBA00004651"/>
    </source>
</evidence>
<dbReference type="eggNOG" id="COG1295">
    <property type="taxonomic scope" value="Bacteria"/>
</dbReference>
<dbReference type="HOGENOM" id="CLU_032288_1_0_4"/>
<dbReference type="KEGG" id="smur:BWP33_01510"/>
<dbReference type="OrthoDB" id="9808671at2"/>
<feature type="transmembrane region" description="Helical" evidence="6">
    <location>
        <begin position="41"/>
        <end position="61"/>
    </location>
</feature>
<evidence type="ECO:0000256" key="3">
    <source>
        <dbReference type="ARBA" id="ARBA00022692"/>
    </source>
</evidence>
<reference evidence="7 8" key="1">
    <citation type="submission" date="2010-03" db="EMBL/GenBank/DDBJ databases">
        <authorList>
            <consortium name="The Broad Institute Genome Sequencing Platform"/>
            <person name="Ward D."/>
            <person name="Earl A."/>
            <person name="Feldgarden M."/>
            <person name="Gevers D."/>
            <person name="Young S."/>
            <person name="Zeng Q."/>
            <person name="Koehrsen M."/>
            <person name="Alvarado L."/>
            <person name="Berlin A.M."/>
            <person name="Borenstein D."/>
            <person name="Chapman S.B."/>
            <person name="Chen Z."/>
            <person name="Engels R."/>
            <person name="Freedman E."/>
            <person name="Gellesch M."/>
            <person name="Goldberg J."/>
            <person name="Griggs A."/>
            <person name="Gujja S."/>
            <person name="Heilman E.R."/>
            <person name="Heiman D.I."/>
            <person name="Hepburn T.A."/>
            <person name="Howarth C."/>
            <person name="Jen D."/>
            <person name="Larson L."/>
            <person name="Mehta T."/>
            <person name="Park D."/>
            <person name="Pearson M."/>
            <person name="Richards J."/>
            <person name="Roberts A."/>
            <person name="Saif S."/>
            <person name="Shea T.D."/>
            <person name="Shenoy N."/>
            <person name="Sisk P."/>
            <person name="Stolte C."/>
            <person name="Sykes S.N."/>
            <person name="Walk T."/>
            <person name="White J."/>
            <person name="Yandava C."/>
            <person name="Izard J."/>
            <person name="Baranova O.V."/>
            <person name="Blanton J.M."/>
            <person name="Tanner A.C."/>
            <person name="Dewhirst F."/>
            <person name="Haas B."/>
            <person name="Nusbaum C."/>
            <person name="Birren B."/>
        </authorList>
    </citation>
    <scope>NUCLEOTIDE SEQUENCE [LARGE SCALE GENOMIC DNA]</scope>
    <source>
        <strain evidence="7 8">ATCC 29453</strain>
    </source>
</reference>
<feature type="transmembrane region" description="Helical" evidence="6">
    <location>
        <begin position="138"/>
        <end position="158"/>
    </location>
</feature>
<evidence type="ECO:0000313" key="8">
    <source>
        <dbReference type="Proteomes" id="UP000017813"/>
    </source>
</evidence>
<evidence type="ECO:0000256" key="6">
    <source>
        <dbReference type="SAM" id="Phobius"/>
    </source>
</evidence>
<dbReference type="AlphaFoldDB" id="V9H9K0"/>
<dbReference type="EMBL" id="ADCY02000004">
    <property type="protein sequence ID" value="EFG31812.1"/>
    <property type="molecule type" value="Genomic_DNA"/>
</dbReference>
<accession>V9H9K0</accession>
<protein>
    <submittedName>
        <fullName evidence="7">YihY family protein</fullName>
    </submittedName>
</protein>
<dbReference type="Proteomes" id="UP000017813">
    <property type="component" value="Unassembled WGS sequence"/>
</dbReference>
<feature type="transmembrane region" description="Helical" evidence="6">
    <location>
        <begin position="200"/>
        <end position="219"/>
    </location>
</feature>
<sequence>MKKKIHYSINDYIGFAKFLWKRFDEEIHVLQVASSLTYTSLLTLVPLLTVILVALAMFPMFGNVSEQFIDFINQNIVPSGASAIAQYLNDFRNAASQLTAMSIFMMLLTSLSLVQTIDQTFNRIFRVQETRPMWIQYPIYWLVLMGVPMLVGVSMLLMSEVNMLLHIPSVWKWTSQLLWDIALLYILYRMMPNRHVPYEHALIGAIFTAILFESCKWGFGIYVKNFNSYTLIYGAFAAIPVFLVWLQLLWVILLTGAVLTASLAYFRDDGYLRKPNVPSKLYDIIRILLKLDESRIQSKVLSVEDLRQVVNMDYDSLDNILLQLKKYGFIKSHKNYWLLKKLPTEITILELMSYFIYRPINNDESVNTMLAHLMEPSLHLMEMNLEEFHQKILQYENSRAYLDSY</sequence>
<evidence type="ECO:0000256" key="5">
    <source>
        <dbReference type="ARBA" id="ARBA00023136"/>
    </source>
</evidence>
<keyword evidence="2" id="KW-1003">Cell membrane</keyword>
<keyword evidence="8" id="KW-1185">Reference proteome</keyword>
<feature type="transmembrane region" description="Helical" evidence="6">
    <location>
        <begin position="231"/>
        <end position="264"/>
    </location>
</feature>
<keyword evidence="5 6" id="KW-0472">Membrane</keyword>
<feature type="transmembrane region" description="Helical" evidence="6">
    <location>
        <begin position="98"/>
        <end position="117"/>
    </location>
</feature>
<proteinExistence type="predicted"/>
<organism evidence="7 8">
    <name type="scientific">Simonsiella muelleri ATCC 29453</name>
    <dbReference type="NCBI Taxonomy" id="641147"/>
    <lineage>
        <taxon>Bacteria</taxon>
        <taxon>Pseudomonadati</taxon>
        <taxon>Pseudomonadota</taxon>
        <taxon>Betaproteobacteria</taxon>
        <taxon>Neisseriales</taxon>
        <taxon>Neisseriaceae</taxon>
        <taxon>Simonsiella</taxon>
    </lineage>
</organism>
<feature type="transmembrane region" description="Helical" evidence="6">
    <location>
        <begin position="170"/>
        <end position="188"/>
    </location>
</feature>
<evidence type="ECO:0000313" key="7">
    <source>
        <dbReference type="EMBL" id="EFG31812.1"/>
    </source>
</evidence>
<reference evidence="7 8" key="2">
    <citation type="submission" date="2011-10" db="EMBL/GenBank/DDBJ databases">
        <title>The Genome Sequence of Simonsiella muelleri ATCC 29453.</title>
        <authorList>
            <consortium name="The Broad Institute Genome Sequencing Platform"/>
            <consortium name="The Broad Institute Genome Sequencing Center for Infectious Disease"/>
            <person name="Earl A."/>
            <person name="Ward D."/>
            <person name="Feldgarden M."/>
            <person name="Gevers D."/>
            <person name="Izard J."/>
            <person name="Baranova O.V."/>
            <person name="Blanton J.M."/>
            <person name="Tanner A.C."/>
            <person name="Dewhirst F."/>
            <person name="Young S.K."/>
            <person name="Zeng Q."/>
            <person name="Gargeya S."/>
            <person name="Fitzgerald M."/>
            <person name="Haas B."/>
            <person name="Abouelleil A."/>
            <person name="Alvarado L."/>
            <person name="Arachchi H.M."/>
            <person name="Berlin A."/>
            <person name="Brown A."/>
            <person name="Chapman S.B."/>
            <person name="Chen Z."/>
            <person name="Dunbar C."/>
            <person name="Freedman E."/>
            <person name="Gearin G."/>
            <person name="Goldberg J."/>
            <person name="Griggs A."/>
            <person name="Gujja S."/>
            <person name="Heiman D."/>
            <person name="Howarth C."/>
            <person name="Larson L."/>
            <person name="Lui A."/>
            <person name="MacDonald P.J.P."/>
            <person name="Montmayeur A."/>
            <person name="Murphy C."/>
            <person name="Neiman D."/>
            <person name="Pearson M."/>
            <person name="Priest M."/>
            <person name="Roberts A."/>
            <person name="Saif S."/>
            <person name="Shea T."/>
            <person name="Shenoy N."/>
            <person name="Sisk P."/>
            <person name="Stolte C."/>
            <person name="Sykes S."/>
            <person name="Wortman J."/>
            <person name="Nusbaum C."/>
            <person name="Birren B."/>
        </authorList>
    </citation>
    <scope>NUCLEOTIDE SEQUENCE [LARGE SCALE GENOMIC DNA]</scope>
    <source>
        <strain evidence="7 8">ATCC 29453</strain>
    </source>
</reference>
<keyword evidence="4 6" id="KW-1133">Transmembrane helix</keyword>
<evidence type="ECO:0000256" key="2">
    <source>
        <dbReference type="ARBA" id="ARBA00022475"/>
    </source>
</evidence>
<dbReference type="PANTHER" id="PTHR30213:SF0">
    <property type="entry name" value="UPF0761 MEMBRANE PROTEIN YIHY"/>
    <property type="match status" value="1"/>
</dbReference>
<comment type="subcellular location">
    <subcellularLocation>
        <location evidence="1">Cell membrane</location>
        <topology evidence="1">Multi-pass membrane protein</topology>
    </subcellularLocation>
</comment>